<evidence type="ECO:0000313" key="1">
    <source>
        <dbReference type="EMBL" id="GAI68160.1"/>
    </source>
</evidence>
<accession>X1RY83</accession>
<gene>
    <name evidence="1" type="ORF">S12H4_06210</name>
</gene>
<proteinExistence type="predicted"/>
<dbReference type="EMBL" id="BARW01002150">
    <property type="protein sequence ID" value="GAI68160.1"/>
    <property type="molecule type" value="Genomic_DNA"/>
</dbReference>
<reference evidence="1" key="1">
    <citation type="journal article" date="2014" name="Front. Microbiol.">
        <title>High frequency of phylogenetically diverse reductive dehalogenase-homologous genes in deep subseafloor sedimentary metagenomes.</title>
        <authorList>
            <person name="Kawai M."/>
            <person name="Futagami T."/>
            <person name="Toyoda A."/>
            <person name="Takaki Y."/>
            <person name="Nishi S."/>
            <person name="Hori S."/>
            <person name="Arai W."/>
            <person name="Tsubouchi T."/>
            <person name="Morono Y."/>
            <person name="Uchiyama I."/>
            <person name="Ito T."/>
            <person name="Fujiyama A."/>
            <person name="Inagaki F."/>
            <person name="Takami H."/>
        </authorList>
    </citation>
    <scope>NUCLEOTIDE SEQUENCE</scope>
    <source>
        <strain evidence="1">Expedition CK06-06</strain>
    </source>
</reference>
<name>X1RY83_9ZZZZ</name>
<comment type="caution">
    <text evidence="1">The sequence shown here is derived from an EMBL/GenBank/DDBJ whole genome shotgun (WGS) entry which is preliminary data.</text>
</comment>
<sequence>MTDAEFEQRKQEQIRALFSAPAQPLTPYTAEEMALIESKCDKEAEAVYLQVVLDDARRRSWQYQKHANIGHKPHISTKLDKQAGISV</sequence>
<protein>
    <submittedName>
        <fullName evidence="1">Uncharacterized protein</fullName>
    </submittedName>
</protein>
<dbReference type="AlphaFoldDB" id="X1RY83"/>
<organism evidence="1">
    <name type="scientific">marine sediment metagenome</name>
    <dbReference type="NCBI Taxonomy" id="412755"/>
    <lineage>
        <taxon>unclassified sequences</taxon>
        <taxon>metagenomes</taxon>
        <taxon>ecological metagenomes</taxon>
    </lineage>
</organism>